<dbReference type="Proteomes" id="UP000243688">
    <property type="component" value="Unassembled WGS sequence"/>
</dbReference>
<keyword evidence="9" id="KW-0282">Flagellum</keyword>
<comment type="subcellular location">
    <subcellularLocation>
        <location evidence="1 6">Bacterial flagellum basal body</location>
    </subcellularLocation>
</comment>
<dbReference type="InterPro" id="IPR019776">
    <property type="entry name" value="Flagellar_basal_body_rod_CS"/>
</dbReference>
<organism evidence="9 10">
    <name type="scientific">Candidatus Reconcilbacillus cellulovorans</name>
    <dbReference type="NCBI Taxonomy" id="1906605"/>
    <lineage>
        <taxon>Bacteria</taxon>
        <taxon>Bacillati</taxon>
        <taxon>Bacillota</taxon>
        <taxon>Bacilli</taxon>
        <taxon>Bacillales</taxon>
        <taxon>Paenibacillaceae</taxon>
        <taxon>Candidatus Reconcilbacillus</taxon>
    </lineage>
</organism>
<dbReference type="AlphaFoldDB" id="A0A2A6E2M3"/>
<comment type="subunit">
    <text evidence="5 6">The basal body constitutes a major portion of the flagellar organelle and consists of four rings (L,P,S, and M) mounted on a central rod. The rod consists of about 26 subunits of FlgG in the distal portion, and FlgB, FlgC and FlgF are thought to build up the proximal portion of the rod with about 6 subunits each.</text>
</comment>
<dbReference type="PROSITE" id="PS00588">
    <property type="entry name" value="FLAGELLA_BB_ROD"/>
    <property type="match status" value="1"/>
</dbReference>
<comment type="similarity">
    <text evidence="2">Belongs to the flagella basal body rod proteins family.</text>
</comment>
<dbReference type="PANTHER" id="PTHR30435:SF2">
    <property type="entry name" value="FLAGELLAR BASAL-BODY ROD PROTEIN FLGC"/>
    <property type="match status" value="1"/>
</dbReference>
<evidence type="ECO:0000313" key="10">
    <source>
        <dbReference type="Proteomes" id="UP000243688"/>
    </source>
</evidence>
<keyword evidence="4 6" id="KW-0975">Bacterial flagellum</keyword>
<evidence type="ECO:0000256" key="1">
    <source>
        <dbReference type="ARBA" id="ARBA00004117"/>
    </source>
</evidence>
<reference evidence="9 10" key="1">
    <citation type="submission" date="2016-12" db="EMBL/GenBank/DDBJ databases">
        <title>Candidatus Reconcilibacillus cellulovorans genome.</title>
        <authorList>
            <person name="Kolinko S."/>
            <person name="Wu Y.-W."/>
            <person name="Tachea F."/>
            <person name="Denzel E."/>
            <person name="Hiras J."/>
            <person name="Baecker N."/>
            <person name="Chan L.J."/>
            <person name="Eichorst S.A."/>
            <person name="Frey D."/>
            <person name="Adams P.D."/>
            <person name="Pray T."/>
            <person name="Tanjore D."/>
            <person name="Petzold C.J."/>
            <person name="Gladden J.M."/>
            <person name="Simmons B.A."/>
            <person name="Singer S.W."/>
        </authorList>
    </citation>
    <scope>NUCLEOTIDE SEQUENCE [LARGE SCALE GENOMIC DNA]</scope>
    <source>
        <strain evidence="9">JTherm</strain>
    </source>
</reference>
<dbReference type="EMBL" id="MOXJ01000004">
    <property type="protein sequence ID" value="PDO11233.1"/>
    <property type="molecule type" value="Genomic_DNA"/>
</dbReference>
<evidence type="ECO:0000313" key="9">
    <source>
        <dbReference type="EMBL" id="PDO11233.1"/>
    </source>
</evidence>
<feature type="domain" description="Flagellar basal body rod protein N-terminal" evidence="7">
    <location>
        <begin position="8"/>
        <end position="36"/>
    </location>
</feature>
<dbReference type="Pfam" id="PF06429">
    <property type="entry name" value="Flg_bbr_C"/>
    <property type="match status" value="1"/>
</dbReference>
<keyword evidence="9" id="KW-0969">Cilium</keyword>
<dbReference type="InterPro" id="IPR001444">
    <property type="entry name" value="Flag_bb_rod_N"/>
</dbReference>
<evidence type="ECO:0000256" key="3">
    <source>
        <dbReference type="ARBA" id="ARBA00017941"/>
    </source>
</evidence>
<keyword evidence="9" id="KW-0966">Cell projection</keyword>
<evidence type="ECO:0000256" key="5">
    <source>
        <dbReference type="ARBA" id="ARBA00025933"/>
    </source>
</evidence>
<name>A0A2A6E2M3_9BACL</name>
<dbReference type="PANTHER" id="PTHR30435">
    <property type="entry name" value="FLAGELLAR PROTEIN"/>
    <property type="match status" value="1"/>
</dbReference>
<comment type="caution">
    <text evidence="9">The sequence shown here is derived from an EMBL/GenBank/DDBJ whole genome shotgun (WGS) entry which is preliminary data.</text>
</comment>
<gene>
    <name evidence="9" type="ORF">BLM47_03305</name>
</gene>
<dbReference type="GO" id="GO:0030694">
    <property type="term" value="C:bacterial-type flagellum basal body, rod"/>
    <property type="evidence" value="ECO:0007669"/>
    <property type="project" value="UniProtKB-UniRule"/>
</dbReference>
<accession>A0A2A6E2M3</accession>
<evidence type="ECO:0000259" key="7">
    <source>
        <dbReference type="Pfam" id="PF00460"/>
    </source>
</evidence>
<evidence type="ECO:0000256" key="2">
    <source>
        <dbReference type="ARBA" id="ARBA00009677"/>
    </source>
</evidence>
<evidence type="ECO:0000259" key="8">
    <source>
        <dbReference type="Pfam" id="PF06429"/>
    </source>
</evidence>
<feature type="domain" description="Flagellar basal-body/hook protein C-terminal" evidence="8">
    <location>
        <begin position="102"/>
        <end position="145"/>
    </location>
</feature>
<evidence type="ECO:0000256" key="6">
    <source>
        <dbReference type="RuleBase" id="RU362062"/>
    </source>
</evidence>
<dbReference type="GO" id="GO:0071978">
    <property type="term" value="P:bacterial-type flagellum-dependent swarming motility"/>
    <property type="evidence" value="ECO:0007669"/>
    <property type="project" value="TreeGrafter"/>
</dbReference>
<dbReference type="Pfam" id="PF00460">
    <property type="entry name" value="Flg_bb_rod"/>
    <property type="match status" value="1"/>
</dbReference>
<dbReference type="InterPro" id="IPR010930">
    <property type="entry name" value="Flg_bb/hook_C_dom"/>
</dbReference>
<evidence type="ECO:0000256" key="4">
    <source>
        <dbReference type="ARBA" id="ARBA00023143"/>
    </source>
</evidence>
<protein>
    <recommendedName>
        <fullName evidence="3 6">Flagellar basal-body rod protein FlgC</fullName>
    </recommendedName>
</protein>
<sequence>MLISNGFEISASALTAQRLRMDVIASNIANAETTRARFVDGRWEPYRRKMVEFRPIRPSFDALLRQAAGETPGEGVRVARIVEDRTPFKLVYLPSHPDADEDGYVRMPNVDLVKEMVDLISATRSYEANVTALNAAKAMVTKALEIGR</sequence>
<dbReference type="NCBIfam" id="TIGR01395">
    <property type="entry name" value="FlgC"/>
    <property type="match status" value="1"/>
</dbReference>
<proteinExistence type="inferred from homology"/>
<dbReference type="InterPro" id="IPR006299">
    <property type="entry name" value="FlgC"/>
</dbReference>